<name>A0AAD7S7A1_9TELE</name>
<sequence length="424" mass="45800">MAGAKCLLKTPSHFQPSAMFEISDSTDTEEVSTETTLGSSVTACKKVLCSSSLLDSTEFWLQNDKTLCKIGFLEDKCEGSCTTVCFVNLDHRGVDHHDDSYIQKLASVSPDLPKLINSLNVRQTKENEILLLSGLEAANTCPADSAHHQGQPTADVCLVQCAGAQSLTQPSSIIIQINKYLIGLESGQEQQPRGHTAEQRGEDDTNHSVSSIEEDFLTASEYLGDDSEEDPFRNDADGGDVVIEPLGEGARSGRSRSQRGHPSEWDRSEDSEVTICATSQTPTGSCPCGTSPQRVSRGRRLSHLGKQQSESESAGHYATNLAESVLQDAFIRLSQDTPSFTTEAAVSVAAGICTEDPHRTHTRSFDLPKIVIVQSPDSCEGAAEWSDSMSSNGTTEQNAVHQPPGLNPAPSFHLDTPPKPWNWP</sequence>
<feature type="compositionally biased region" description="Basic and acidic residues" evidence="1">
    <location>
        <begin position="261"/>
        <end position="270"/>
    </location>
</feature>
<dbReference type="GO" id="GO:0051018">
    <property type="term" value="F:protein kinase A binding"/>
    <property type="evidence" value="ECO:0007669"/>
    <property type="project" value="TreeGrafter"/>
</dbReference>
<feature type="region of interest" description="Disordered" evidence="1">
    <location>
        <begin position="381"/>
        <end position="424"/>
    </location>
</feature>
<feature type="compositionally biased region" description="Basic and acidic residues" evidence="1">
    <location>
        <begin position="195"/>
        <end position="206"/>
    </location>
</feature>
<dbReference type="EMBL" id="JAINUG010000099">
    <property type="protein sequence ID" value="KAJ8397292.1"/>
    <property type="molecule type" value="Genomic_DNA"/>
</dbReference>
<dbReference type="PANTHER" id="PTHR10226:SF7">
    <property type="entry name" value="A-KINASE ANCHOR PROTEIN SPHKAP"/>
    <property type="match status" value="1"/>
</dbReference>
<feature type="region of interest" description="Disordered" evidence="1">
    <location>
        <begin position="224"/>
        <end position="314"/>
    </location>
</feature>
<gene>
    <name evidence="2" type="ORF">AAFF_G00441260</name>
</gene>
<comment type="caution">
    <text evidence="2">The sequence shown here is derived from an EMBL/GenBank/DDBJ whole genome shotgun (WGS) entry which is preliminary data.</text>
</comment>
<feature type="compositionally biased region" description="Polar residues" evidence="1">
    <location>
        <begin position="387"/>
        <end position="400"/>
    </location>
</feature>
<dbReference type="Proteomes" id="UP001221898">
    <property type="component" value="Unassembled WGS sequence"/>
</dbReference>
<dbReference type="GO" id="GO:0005739">
    <property type="term" value="C:mitochondrion"/>
    <property type="evidence" value="ECO:0007669"/>
    <property type="project" value="TreeGrafter"/>
</dbReference>
<dbReference type="InterPro" id="IPR008382">
    <property type="entry name" value="SPHK1-interactor_AKAP_110"/>
</dbReference>
<proteinExistence type="predicted"/>
<dbReference type="AlphaFoldDB" id="A0AAD7S7A1"/>
<feature type="compositionally biased region" description="Polar residues" evidence="1">
    <location>
        <begin position="276"/>
        <end position="294"/>
    </location>
</feature>
<keyword evidence="3" id="KW-1185">Reference proteome</keyword>
<evidence type="ECO:0000256" key="1">
    <source>
        <dbReference type="SAM" id="MobiDB-lite"/>
    </source>
</evidence>
<organism evidence="2 3">
    <name type="scientific">Aldrovandia affinis</name>
    <dbReference type="NCBI Taxonomy" id="143900"/>
    <lineage>
        <taxon>Eukaryota</taxon>
        <taxon>Metazoa</taxon>
        <taxon>Chordata</taxon>
        <taxon>Craniata</taxon>
        <taxon>Vertebrata</taxon>
        <taxon>Euteleostomi</taxon>
        <taxon>Actinopterygii</taxon>
        <taxon>Neopterygii</taxon>
        <taxon>Teleostei</taxon>
        <taxon>Notacanthiformes</taxon>
        <taxon>Halosauridae</taxon>
        <taxon>Aldrovandia</taxon>
    </lineage>
</organism>
<accession>A0AAD7S7A1</accession>
<reference evidence="2" key="1">
    <citation type="journal article" date="2023" name="Science">
        <title>Genome structures resolve the early diversification of teleost fishes.</title>
        <authorList>
            <person name="Parey E."/>
            <person name="Louis A."/>
            <person name="Montfort J."/>
            <person name="Bouchez O."/>
            <person name="Roques C."/>
            <person name="Iampietro C."/>
            <person name="Lluch J."/>
            <person name="Castinel A."/>
            <person name="Donnadieu C."/>
            <person name="Desvignes T."/>
            <person name="Floi Bucao C."/>
            <person name="Jouanno E."/>
            <person name="Wen M."/>
            <person name="Mejri S."/>
            <person name="Dirks R."/>
            <person name="Jansen H."/>
            <person name="Henkel C."/>
            <person name="Chen W.J."/>
            <person name="Zahm M."/>
            <person name="Cabau C."/>
            <person name="Klopp C."/>
            <person name="Thompson A.W."/>
            <person name="Robinson-Rechavi M."/>
            <person name="Braasch I."/>
            <person name="Lecointre G."/>
            <person name="Bobe J."/>
            <person name="Postlethwait J.H."/>
            <person name="Berthelot C."/>
            <person name="Roest Crollius H."/>
            <person name="Guiguen Y."/>
        </authorList>
    </citation>
    <scope>NUCLEOTIDE SEQUENCE</scope>
    <source>
        <strain evidence="2">NC1722</strain>
    </source>
</reference>
<protein>
    <submittedName>
        <fullName evidence="2">Uncharacterized protein</fullName>
    </submittedName>
</protein>
<dbReference type="PANTHER" id="PTHR10226">
    <property type="entry name" value="A KINASE ANCHOR PROTEIN"/>
    <property type="match status" value="1"/>
</dbReference>
<evidence type="ECO:0000313" key="3">
    <source>
        <dbReference type="Proteomes" id="UP001221898"/>
    </source>
</evidence>
<feature type="region of interest" description="Disordered" evidence="1">
    <location>
        <begin position="187"/>
        <end position="210"/>
    </location>
</feature>
<evidence type="ECO:0000313" key="2">
    <source>
        <dbReference type="EMBL" id="KAJ8397292.1"/>
    </source>
</evidence>